<evidence type="ECO:0000256" key="6">
    <source>
        <dbReference type="ARBA" id="ARBA00022837"/>
    </source>
</evidence>
<evidence type="ECO:0000313" key="19">
    <source>
        <dbReference type="Proteomes" id="UP000223606"/>
    </source>
</evidence>
<evidence type="ECO:0000256" key="7">
    <source>
        <dbReference type="ARBA" id="ARBA00022842"/>
    </source>
</evidence>
<keyword evidence="7 14" id="KW-0460">Magnesium</keyword>
<name>A0A2C9D7M5_9HYPH</name>
<feature type="binding site" evidence="13">
    <location>
        <position position="182"/>
    </location>
    <ligand>
        <name>thiamine diphosphate</name>
        <dbReference type="ChEBI" id="CHEBI:58937"/>
    </ligand>
</feature>
<dbReference type="Pfam" id="PF00456">
    <property type="entry name" value="Transketolase_N"/>
    <property type="match status" value="1"/>
</dbReference>
<keyword evidence="19" id="KW-1185">Reference proteome</keyword>
<evidence type="ECO:0000259" key="17">
    <source>
        <dbReference type="SMART" id="SM00861"/>
    </source>
</evidence>
<feature type="binding site" evidence="12">
    <location>
        <position position="490"/>
    </location>
    <ligand>
        <name>substrate</name>
    </ligand>
</feature>
<feature type="binding site" evidence="14">
    <location>
        <position position="211"/>
    </location>
    <ligand>
        <name>Mg(2+)</name>
        <dbReference type="ChEBI" id="CHEBI:18420"/>
    </ligand>
</feature>
<feature type="binding site" evidence="13">
    <location>
        <position position="211"/>
    </location>
    <ligand>
        <name>thiamine diphosphate</name>
        <dbReference type="ChEBI" id="CHEBI:58937"/>
    </ligand>
</feature>
<dbReference type="GO" id="GO:0006098">
    <property type="term" value="P:pentose-phosphate shunt"/>
    <property type="evidence" value="ECO:0007669"/>
    <property type="project" value="TreeGrafter"/>
</dbReference>
<feature type="binding site" evidence="14">
    <location>
        <position position="181"/>
    </location>
    <ligand>
        <name>Mg(2+)</name>
        <dbReference type="ChEBI" id="CHEBI:18420"/>
    </ligand>
</feature>
<dbReference type="CDD" id="cd07033">
    <property type="entry name" value="TPP_PYR_DXS_TK_like"/>
    <property type="match status" value="1"/>
</dbReference>
<dbReference type="EMBL" id="LT960614">
    <property type="protein sequence ID" value="SON55751.1"/>
    <property type="molecule type" value="Genomic_DNA"/>
</dbReference>
<dbReference type="SUPFAM" id="SSF52922">
    <property type="entry name" value="TK C-terminal domain-like"/>
    <property type="match status" value="1"/>
</dbReference>
<dbReference type="InterPro" id="IPR005474">
    <property type="entry name" value="Transketolase_N"/>
</dbReference>
<comment type="subunit">
    <text evidence="2 16">Homodimer.</text>
</comment>
<evidence type="ECO:0000256" key="11">
    <source>
        <dbReference type="PIRSR" id="PIRSR605478-1"/>
    </source>
</evidence>
<dbReference type="InterPro" id="IPR020826">
    <property type="entry name" value="Transketolase_BS"/>
</dbReference>
<dbReference type="NCBIfam" id="TIGR00232">
    <property type="entry name" value="tktlase_bact"/>
    <property type="match status" value="1"/>
</dbReference>
<dbReference type="GO" id="GO:0005829">
    <property type="term" value="C:cytosol"/>
    <property type="evidence" value="ECO:0007669"/>
    <property type="project" value="TreeGrafter"/>
</dbReference>
<comment type="catalytic activity">
    <reaction evidence="9 16">
        <text>D-sedoheptulose 7-phosphate + D-glyceraldehyde 3-phosphate = aldehydo-D-ribose 5-phosphate + D-xylulose 5-phosphate</text>
        <dbReference type="Rhea" id="RHEA:10508"/>
        <dbReference type="ChEBI" id="CHEBI:57483"/>
        <dbReference type="ChEBI" id="CHEBI:57737"/>
        <dbReference type="ChEBI" id="CHEBI:58273"/>
        <dbReference type="ChEBI" id="CHEBI:59776"/>
        <dbReference type="EC" id="2.2.1.1"/>
    </reaction>
</comment>
<dbReference type="InterPro" id="IPR055152">
    <property type="entry name" value="Transketolase-like_C_2"/>
</dbReference>
<reference evidence="19" key="1">
    <citation type="submission" date="2017-09" db="EMBL/GenBank/DDBJ databases">
        <title>Genome sequence of Nannocystis excedens DSM 71.</title>
        <authorList>
            <person name="Blom J."/>
        </authorList>
    </citation>
    <scope>NUCLEOTIDE SEQUENCE [LARGE SCALE GENOMIC DNA]</scope>
    <source>
        <strain evidence="19">type strain: E19</strain>
    </source>
</reference>
<evidence type="ECO:0000256" key="5">
    <source>
        <dbReference type="ARBA" id="ARBA00022723"/>
    </source>
</evidence>
<feature type="binding site" evidence="13">
    <location>
        <position position="285"/>
    </location>
    <ligand>
        <name>thiamine diphosphate</name>
        <dbReference type="ChEBI" id="CHEBI:58937"/>
    </ligand>
</feature>
<comment type="cofactor">
    <cofactor evidence="14">
        <name>Mg(2+)</name>
        <dbReference type="ChEBI" id="CHEBI:18420"/>
    </cofactor>
    <text evidence="14">Binds 1 Mg(2+) ion per subunit. Can also utilize other divalent metal cations, such as Ca(2+), Mn(2+) and Co(2+).</text>
</comment>
<feature type="site" description="Important for catalytic activity" evidence="15">
    <location>
        <position position="285"/>
    </location>
</feature>
<dbReference type="AlphaFoldDB" id="A0A2C9D7M5"/>
<evidence type="ECO:0000313" key="18">
    <source>
        <dbReference type="EMBL" id="SON55751.1"/>
    </source>
</evidence>
<dbReference type="PROSITE" id="PS00802">
    <property type="entry name" value="TRANSKETOLASE_2"/>
    <property type="match status" value="1"/>
</dbReference>
<feature type="binding site" evidence="13">
    <location>
        <begin position="143"/>
        <end position="145"/>
    </location>
    <ligand>
        <name>thiamine diphosphate</name>
        <dbReference type="ChEBI" id="CHEBI:58937"/>
    </ligand>
</feature>
<sequence>METGADLKEEAFTARYPFIADEPDATFPDADHNDLANAIRLLTMDAVEMAGSGHPGMPLGMADVATVLFSRFLKFDPQVPGWPDRDRFVLSAGHGSMLLYSLLYLTGYKDVTIDDLKSFRQLGSRTPGHPEYGTLPGVEATTGPLGQGMASAVGMAIAERMMNARLGDDLVDHFTYVIAGDGCLMEGLSQEAIELAGHLRLSKLIVLFDDNKVSIDGPTRMSTSTDHLARFAACGWWVRAVDGHDPTEIRQAIGEARRTDRPSLIACRTQIGRGAPTMAGGNHVHGTPLGAEEIARARKAMGWETAPFTVPAPVLTAWRDFGRRSGTKREEWDRRYANAGPAQRRLLRRAPPLGDEARDALVSVKLALAKERPEVPTLQSSRKVLDAIMPVMPELMGGAADLAGLTGARALGQKAIKPGKFDGSYVHYGIREHVMAGVMNGISLHGGFVPYGSTFLAFSDYCRAAIRLSAMMGLNVVYVMTHDSIGVGEDGPTHQPIEHLASFRAMPNINVFRPADAVETSEVWQSALEQEGVPSLICLSRQALPTLRTSVSAENMAARGAYLIAGATADRDVTLLASGSEVAIAVEAAGMLEEEGVKAAVVSMPCFELFRQQGPEYRRRVLGTKPKVAIEAAVRDPWDRFLGEDDVFIGLDEFGASGSAEDLYDCYGLTAEAVFAAALRLVR</sequence>
<comment type="function">
    <text evidence="16">Catalyzes the transfer of a two-carbon ketol group from a ketose donor to an aldose acceptor, via a covalent intermediate with the cofactor thiamine pyrophosphate.</text>
</comment>
<keyword evidence="6 16" id="KW-0106">Calcium</keyword>
<feature type="active site" description="Proton donor" evidence="11">
    <location>
        <position position="432"/>
    </location>
</feature>
<dbReference type="CDD" id="cd02012">
    <property type="entry name" value="TPP_TK"/>
    <property type="match status" value="1"/>
</dbReference>
<dbReference type="Gene3D" id="3.40.50.920">
    <property type="match status" value="1"/>
</dbReference>
<dbReference type="Pfam" id="PF22613">
    <property type="entry name" value="Transketolase_C_1"/>
    <property type="match status" value="1"/>
</dbReference>
<evidence type="ECO:0000256" key="2">
    <source>
        <dbReference type="ARBA" id="ARBA00011738"/>
    </source>
</evidence>
<feature type="binding site" evidence="13">
    <location>
        <position position="94"/>
    </location>
    <ligand>
        <name>thiamine diphosphate</name>
        <dbReference type="ChEBI" id="CHEBI:58937"/>
    </ligand>
</feature>
<dbReference type="FunFam" id="3.40.50.970:FF:000004">
    <property type="entry name" value="Transketolase"/>
    <property type="match status" value="1"/>
</dbReference>
<evidence type="ECO:0000256" key="8">
    <source>
        <dbReference type="ARBA" id="ARBA00023052"/>
    </source>
</evidence>
<dbReference type="PANTHER" id="PTHR43522">
    <property type="entry name" value="TRANSKETOLASE"/>
    <property type="match status" value="1"/>
</dbReference>
<feature type="domain" description="Transketolase-like pyrimidine-binding" evidence="17">
    <location>
        <begin position="375"/>
        <end position="546"/>
    </location>
</feature>
<evidence type="ECO:0000256" key="1">
    <source>
        <dbReference type="ARBA" id="ARBA00007131"/>
    </source>
</evidence>
<dbReference type="InterPro" id="IPR005475">
    <property type="entry name" value="Transketolase-like_Pyr-bd"/>
</dbReference>
<evidence type="ECO:0000256" key="10">
    <source>
        <dbReference type="NCBIfam" id="TIGR00232"/>
    </source>
</evidence>
<dbReference type="Proteomes" id="UP000223606">
    <property type="component" value="Chromosome 1"/>
</dbReference>
<dbReference type="PROSITE" id="PS00801">
    <property type="entry name" value="TRANSKETOLASE_1"/>
    <property type="match status" value="1"/>
</dbReference>
<feature type="binding site" evidence="12">
    <location>
        <position position="54"/>
    </location>
    <ligand>
        <name>substrate</name>
    </ligand>
</feature>
<dbReference type="EC" id="2.2.1.1" evidence="3 10"/>
<evidence type="ECO:0000256" key="12">
    <source>
        <dbReference type="PIRSR" id="PIRSR605478-2"/>
    </source>
</evidence>
<dbReference type="SUPFAM" id="SSF52518">
    <property type="entry name" value="Thiamin diphosphate-binding fold (THDP-binding)"/>
    <property type="match status" value="2"/>
</dbReference>
<dbReference type="GO" id="GO:0046872">
    <property type="term" value="F:metal ion binding"/>
    <property type="evidence" value="ECO:0007669"/>
    <property type="project" value="UniProtKB-KW"/>
</dbReference>
<feature type="binding site" evidence="12">
    <location>
        <position position="494"/>
    </location>
    <ligand>
        <name>substrate</name>
    </ligand>
</feature>
<dbReference type="KEGG" id="hdi:HDIA_2210"/>
<evidence type="ECO:0000256" key="9">
    <source>
        <dbReference type="ARBA" id="ARBA00049473"/>
    </source>
</evidence>
<dbReference type="OrthoDB" id="8732661at2"/>
<dbReference type="GO" id="GO:0004802">
    <property type="term" value="F:transketolase activity"/>
    <property type="evidence" value="ECO:0007669"/>
    <property type="project" value="UniProtKB-UniRule"/>
</dbReference>
<dbReference type="SMART" id="SM00861">
    <property type="entry name" value="Transket_pyr"/>
    <property type="match status" value="1"/>
</dbReference>
<feature type="binding site" evidence="12">
    <location>
        <position position="482"/>
    </location>
    <ligand>
        <name>substrate</name>
    </ligand>
</feature>
<keyword evidence="4 16" id="KW-0808">Transferase</keyword>
<dbReference type="InterPro" id="IPR049557">
    <property type="entry name" value="Transketolase_CS"/>
</dbReference>
<evidence type="ECO:0000256" key="13">
    <source>
        <dbReference type="PIRSR" id="PIRSR605478-3"/>
    </source>
</evidence>
<dbReference type="FunFam" id="3.40.50.970:FF:000003">
    <property type="entry name" value="Transketolase"/>
    <property type="match status" value="1"/>
</dbReference>
<evidence type="ECO:0000256" key="4">
    <source>
        <dbReference type="ARBA" id="ARBA00022679"/>
    </source>
</evidence>
<comment type="cofactor">
    <cofactor evidence="16">
        <name>Mg(2+)</name>
        <dbReference type="ChEBI" id="CHEBI:18420"/>
    </cofactor>
    <cofactor evidence="16">
        <name>Ca(2+)</name>
        <dbReference type="ChEBI" id="CHEBI:29108"/>
    </cofactor>
    <cofactor evidence="16">
        <name>Mn(2+)</name>
        <dbReference type="ChEBI" id="CHEBI:29035"/>
    </cofactor>
    <cofactor evidence="16">
        <name>Co(2+)</name>
        <dbReference type="ChEBI" id="CHEBI:48828"/>
    </cofactor>
    <text evidence="16">Binds 1 Mg(2+) ion per subunit. Can also utilize other divalent metal cations, such as Ca(2+), Mn(2+) and Co(2+).</text>
</comment>
<organism evidence="18 19">
    <name type="scientific">Hartmannibacter diazotrophicus</name>
    <dbReference type="NCBI Taxonomy" id="1482074"/>
    <lineage>
        <taxon>Bacteria</taxon>
        <taxon>Pseudomonadati</taxon>
        <taxon>Pseudomonadota</taxon>
        <taxon>Alphaproteobacteria</taxon>
        <taxon>Hyphomicrobiales</taxon>
        <taxon>Pleomorphomonadaceae</taxon>
        <taxon>Hartmannibacter</taxon>
    </lineage>
</organism>
<evidence type="ECO:0000256" key="3">
    <source>
        <dbReference type="ARBA" id="ARBA00013152"/>
    </source>
</evidence>
<dbReference type="Gene3D" id="3.40.50.970">
    <property type="match status" value="2"/>
</dbReference>
<comment type="similarity">
    <text evidence="1 16">Belongs to the transketolase family.</text>
</comment>
<keyword evidence="5 14" id="KW-0479">Metal-binding</keyword>
<gene>
    <name evidence="18" type="primary">tktA_1</name>
    <name evidence="18" type="ORF">HDIA_2210</name>
</gene>
<protein>
    <recommendedName>
        <fullName evidence="3 10">Transketolase</fullName>
        <ecNumber evidence="3 10">2.2.1.1</ecNumber>
    </recommendedName>
</protein>
<evidence type="ECO:0000256" key="15">
    <source>
        <dbReference type="PIRSR" id="PIRSR605478-5"/>
    </source>
</evidence>
<evidence type="ECO:0000256" key="14">
    <source>
        <dbReference type="PIRSR" id="PIRSR605478-4"/>
    </source>
</evidence>
<dbReference type="InterPro" id="IPR029061">
    <property type="entry name" value="THDP-binding"/>
</dbReference>
<feature type="binding site" evidence="14">
    <location>
        <position position="213"/>
    </location>
    <ligand>
        <name>Mg(2+)</name>
        <dbReference type="ChEBI" id="CHEBI:18420"/>
    </ligand>
</feature>
<feature type="binding site" evidence="12">
    <location>
        <position position="541"/>
    </location>
    <ligand>
        <name>substrate</name>
    </ligand>
</feature>
<comment type="cofactor">
    <cofactor evidence="13">
        <name>thiamine diphosphate</name>
        <dbReference type="ChEBI" id="CHEBI:58937"/>
    </cofactor>
    <text evidence="13">Binds 1 thiamine pyrophosphate per subunit. During the reaction, the substrate forms a covalent intermediate with the cofactor.</text>
</comment>
<feature type="site" description="Important for catalytic activity" evidence="15">
    <location>
        <position position="54"/>
    </location>
</feature>
<dbReference type="PANTHER" id="PTHR43522:SF2">
    <property type="entry name" value="TRANSKETOLASE 1-RELATED"/>
    <property type="match status" value="1"/>
</dbReference>
<proteinExistence type="inferred from homology"/>
<feature type="binding site" evidence="13">
    <location>
        <position position="458"/>
    </location>
    <ligand>
        <name>thiamine diphosphate</name>
        <dbReference type="ChEBI" id="CHEBI:58937"/>
    </ligand>
</feature>
<feature type="binding site" evidence="12">
    <location>
        <position position="285"/>
    </location>
    <ligand>
        <name>substrate</name>
    </ligand>
</feature>
<keyword evidence="8 13" id="KW-0786">Thiamine pyrophosphate</keyword>
<dbReference type="Pfam" id="PF02779">
    <property type="entry name" value="Transket_pyr"/>
    <property type="match status" value="1"/>
</dbReference>
<evidence type="ECO:0000256" key="16">
    <source>
        <dbReference type="RuleBase" id="RU004996"/>
    </source>
</evidence>
<dbReference type="InterPro" id="IPR005478">
    <property type="entry name" value="Transketolase_bac-like"/>
</dbReference>
<dbReference type="InterPro" id="IPR009014">
    <property type="entry name" value="Transketo_C/PFOR_II"/>
</dbReference>
<dbReference type="InterPro" id="IPR033247">
    <property type="entry name" value="Transketolase_fam"/>
</dbReference>
<accession>A0A2C9D7M5</accession>